<dbReference type="RefSeq" id="WP_169250559.1">
    <property type="nucleotide sequence ID" value="NZ_SPMZ01000084.1"/>
</dbReference>
<organism evidence="1 2">
    <name type="scientific">Candidatus Competibacter phosphatis</name>
    <dbReference type="NCBI Taxonomy" id="221280"/>
    <lineage>
        <taxon>Bacteria</taxon>
        <taxon>Pseudomonadati</taxon>
        <taxon>Pseudomonadota</taxon>
        <taxon>Gammaproteobacteria</taxon>
        <taxon>Candidatus Competibacteraceae</taxon>
        <taxon>Candidatus Competibacter</taxon>
    </lineage>
</organism>
<accession>A0ABX1TT92</accession>
<dbReference type="Proteomes" id="UP000760480">
    <property type="component" value="Unassembled WGS sequence"/>
</dbReference>
<name>A0ABX1TT92_9GAMM</name>
<evidence type="ECO:0000313" key="1">
    <source>
        <dbReference type="EMBL" id="NMQ21288.1"/>
    </source>
</evidence>
<evidence type="ECO:0008006" key="3">
    <source>
        <dbReference type="Google" id="ProtNLM"/>
    </source>
</evidence>
<protein>
    <recommendedName>
        <fullName evidence="3">Phospholipase/carboxylesterase/thioesterase domain-containing protein</fullName>
    </recommendedName>
</protein>
<keyword evidence="2" id="KW-1185">Reference proteome</keyword>
<evidence type="ECO:0000313" key="2">
    <source>
        <dbReference type="Proteomes" id="UP000760480"/>
    </source>
</evidence>
<reference evidence="1 2" key="1">
    <citation type="submission" date="2019-03" db="EMBL/GenBank/DDBJ databases">
        <title>Metabolic reconstructions from genomes of highly enriched 'Candidatus Accumulibacter' and 'Candidatus Competibacter' bioreactor populations.</title>
        <authorList>
            <person name="Annavajhala M.K."/>
            <person name="Welles L."/>
            <person name="Abbas B."/>
            <person name="Sorokin D."/>
            <person name="Park H."/>
            <person name="Van Loosdrecht M."/>
            <person name="Chandran K."/>
        </authorList>
    </citation>
    <scope>NUCLEOTIDE SEQUENCE [LARGE SCALE GENOMIC DNA]</scope>
    <source>
        <strain evidence="1 2">SBR_G</strain>
    </source>
</reference>
<sequence length="214" mass="23366">MAFLPTSVKIAEAVSTLVYFHGHNDSADLPAYLRSNPTTRDLRPLLSAKQVTLIQPWGGHGSAFQQFQTGDGLTALIEYGLRVMIEYATPTRPCPVQVPNPPAIILAAHSGGGTALKAAANSSSSYLNLVGQVWGFDCMYSGEGSDWVRWCRTNGGKRLRVRASTHPPSRKPREEAEKILAAVRNRTNPLRNADVEVVNLAHSLFPRTFIPAFL</sequence>
<gene>
    <name evidence="1" type="ORF">E4P82_20040</name>
</gene>
<proteinExistence type="predicted"/>
<dbReference type="EMBL" id="SPMZ01000084">
    <property type="protein sequence ID" value="NMQ21288.1"/>
    <property type="molecule type" value="Genomic_DNA"/>
</dbReference>
<comment type="caution">
    <text evidence="1">The sequence shown here is derived from an EMBL/GenBank/DDBJ whole genome shotgun (WGS) entry which is preliminary data.</text>
</comment>